<proteinExistence type="predicted"/>
<dbReference type="AlphaFoldDB" id="A0A254TCR2"/>
<evidence type="ECO:0000313" key="2">
    <source>
        <dbReference type="Proteomes" id="UP000197535"/>
    </source>
</evidence>
<evidence type="ECO:0000313" key="1">
    <source>
        <dbReference type="EMBL" id="OWW20430.1"/>
    </source>
</evidence>
<dbReference type="Proteomes" id="UP000197535">
    <property type="component" value="Unassembled WGS sequence"/>
</dbReference>
<dbReference type="RefSeq" id="WP_141104050.1">
    <property type="nucleotide sequence ID" value="NZ_LSTO01000001.1"/>
</dbReference>
<name>A0A254TCR2_9BURK</name>
<gene>
    <name evidence="1" type="ORF">AYR66_13975</name>
</gene>
<sequence length="63" mass="6789">MTTAATLHPSLETTLARRPASGLTFGALLDVVIKAIVMAQSVSDRGHISARDVEKVRRMAEKL</sequence>
<protein>
    <submittedName>
        <fullName evidence="1">Uncharacterized protein</fullName>
    </submittedName>
</protein>
<organism evidence="1 2">
    <name type="scientific">Noviherbaspirillum denitrificans</name>
    <dbReference type="NCBI Taxonomy" id="1968433"/>
    <lineage>
        <taxon>Bacteria</taxon>
        <taxon>Pseudomonadati</taxon>
        <taxon>Pseudomonadota</taxon>
        <taxon>Betaproteobacteria</taxon>
        <taxon>Burkholderiales</taxon>
        <taxon>Oxalobacteraceae</taxon>
        <taxon>Noviherbaspirillum</taxon>
    </lineage>
</organism>
<accession>A0A254TCR2</accession>
<dbReference type="EMBL" id="LSTO01000001">
    <property type="protein sequence ID" value="OWW20430.1"/>
    <property type="molecule type" value="Genomic_DNA"/>
</dbReference>
<keyword evidence="2" id="KW-1185">Reference proteome</keyword>
<comment type="caution">
    <text evidence="1">The sequence shown here is derived from an EMBL/GenBank/DDBJ whole genome shotgun (WGS) entry which is preliminary data.</text>
</comment>
<reference evidence="1 2" key="1">
    <citation type="submission" date="2016-02" db="EMBL/GenBank/DDBJ databases">
        <authorList>
            <person name="Wen L."/>
            <person name="He K."/>
            <person name="Yang H."/>
        </authorList>
    </citation>
    <scope>NUCLEOTIDE SEQUENCE [LARGE SCALE GENOMIC DNA]</scope>
    <source>
        <strain evidence="1 2">TSA40</strain>
    </source>
</reference>